<reference evidence="1 2" key="1">
    <citation type="submission" date="2018-02" db="EMBL/GenBank/DDBJ databases">
        <authorList>
            <person name="Machado R.A."/>
        </authorList>
    </citation>
    <scope>NUCLEOTIDE SEQUENCE [LARGE SCALE GENOMIC DNA]</scope>
    <source>
        <strain evidence="1 2">DSM 23271</strain>
    </source>
</reference>
<dbReference type="InterPro" id="IPR038712">
    <property type="entry name" value="PixA-like_sf"/>
</dbReference>
<dbReference type="Gene3D" id="2.60.40.3910">
    <property type="entry name" value="Inclusion body protein"/>
    <property type="match status" value="1"/>
</dbReference>
<accession>A0A7X5QNI7</accession>
<dbReference type="EMBL" id="PUJV01000017">
    <property type="protein sequence ID" value="NHB97557.1"/>
    <property type="molecule type" value="Genomic_DNA"/>
</dbReference>
<dbReference type="Pfam" id="PF12306">
    <property type="entry name" value="PixA"/>
    <property type="match status" value="1"/>
</dbReference>
<evidence type="ECO:0000313" key="2">
    <source>
        <dbReference type="Proteomes" id="UP000547931"/>
    </source>
</evidence>
<dbReference type="InterPro" id="IPR021087">
    <property type="entry name" value="Uncharacterised_PixA/AidA"/>
</dbReference>
<dbReference type="Proteomes" id="UP000547931">
    <property type="component" value="Unassembled WGS sequence"/>
</dbReference>
<evidence type="ECO:0000313" key="1">
    <source>
        <dbReference type="EMBL" id="NHB97557.1"/>
    </source>
</evidence>
<sequence length="213" mass="24396">MKNIYNAENFIALKDNSDQSINIIDVLIAVDVELIIQDIQTSGLSFSQDYKEPTISDGRYLYYITSQQQIYNNNGQYNKNIDKLKITGNIHDIVRWRALSLSAQSEYQVFLYDMKEITGDNNIYLSENIIKNSPNIPIPQENRGIPSITYQKEHISYQEWTLLNSGFSYCTLYLAIYNRSKLIGYYSHGPSNKESLQGIKGLPLDVTVNKSNA</sequence>
<keyword evidence="2" id="KW-1185">Reference proteome</keyword>
<protein>
    <recommendedName>
        <fullName evidence="3">Inclusion body protein</fullName>
    </recommendedName>
</protein>
<evidence type="ECO:0008006" key="3">
    <source>
        <dbReference type="Google" id="ProtNLM"/>
    </source>
</evidence>
<comment type="caution">
    <text evidence="1">The sequence shown here is derived from an EMBL/GenBank/DDBJ whole genome shotgun (WGS) entry which is preliminary data.</text>
</comment>
<name>A0A7X5QNI7_9GAMM</name>
<gene>
    <name evidence="1" type="ORF">C5470_14645</name>
</gene>
<dbReference type="RefSeq" id="WP_166290230.1">
    <property type="nucleotide sequence ID" value="NZ_CAWPIE010000017.1"/>
</dbReference>
<organism evidence="1 2">
    <name type="scientific">Photorhabdus stackebrandtii</name>
    <dbReference type="NCBI Taxonomy" id="1123042"/>
    <lineage>
        <taxon>Bacteria</taxon>
        <taxon>Pseudomonadati</taxon>
        <taxon>Pseudomonadota</taxon>
        <taxon>Gammaproteobacteria</taxon>
        <taxon>Enterobacterales</taxon>
        <taxon>Morganellaceae</taxon>
        <taxon>Photorhabdus</taxon>
    </lineage>
</organism>
<proteinExistence type="predicted"/>
<dbReference type="AlphaFoldDB" id="A0A7X5QNI7"/>